<keyword evidence="1" id="KW-0695">RNA-directed DNA polymerase</keyword>
<sequence>MTSLSLNWRFNGIEYTLCKFANDTKLHGAFDMLEGRDAIQRDLDRLERWAHANLMKFHKAKCKVLHMGQGNPKHKYRLGGEWLGSSPEEKDLGAMVDEKLKMSRQCALAPQPHPGLHQKKCGQQIKTPATRSSYVFARHGFVKGRSCLTNLISFYDHVTHLLHAGKAVDIVYLDFGKAFDTVSHSILLEKLANHGIDKHTLHWSVFVLGISLTYMQDLALGLVELHEVHIGPPLKPVQVPLDDFLPLS</sequence>
<dbReference type="GO" id="GO:0003964">
    <property type="term" value="F:RNA-directed DNA polymerase activity"/>
    <property type="evidence" value="ECO:0007669"/>
    <property type="project" value="UniProtKB-KW"/>
</dbReference>
<reference evidence="2" key="2">
    <citation type="submission" date="2017-12" db="EMBL/GenBank/DDBJ databases">
        <title>Genome sequence of the Bar-tailed Godwit (Limosa lapponica baueri).</title>
        <authorList>
            <person name="Lima N.C.B."/>
            <person name="Parody-Merino A.M."/>
            <person name="Battley P.F."/>
            <person name="Fidler A.E."/>
            <person name="Prosdocimi F."/>
        </authorList>
    </citation>
    <scope>NUCLEOTIDE SEQUENCE [LARGE SCALE GENOMIC DNA]</scope>
</reference>
<proteinExistence type="predicted"/>
<dbReference type="PANTHER" id="PTHR33332">
    <property type="entry name" value="REVERSE TRANSCRIPTASE DOMAIN-CONTAINING PROTEIN"/>
    <property type="match status" value="1"/>
</dbReference>
<evidence type="ECO:0000313" key="2">
    <source>
        <dbReference type="Proteomes" id="UP000233556"/>
    </source>
</evidence>
<evidence type="ECO:0000313" key="1">
    <source>
        <dbReference type="EMBL" id="PKU36298.1"/>
    </source>
</evidence>
<keyword evidence="2" id="KW-1185">Reference proteome</keyword>
<name>A0A2I0TR71_LIMLA</name>
<dbReference type="Proteomes" id="UP000233556">
    <property type="component" value="Unassembled WGS sequence"/>
</dbReference>
<protein>
    <submittedName>
        <fullName evidence="1">Rna-directed dna polymerase from mobile element jockey-like</fullName>
    </submittedName>
</protein>
<keyword evidence="1" id="KW-0548">Nucleotidyltransferase</keyword>
<dbReference type="OrthoDB" id="3230070at2759"/>
<organism evidence="1 2">
    <name type="scientific">Limosa lapponica baueri</name>
    <dbReference type="NCBI Taxonomy" id="1758121"/>
    <lineage>
        <taxon>Eukaryota</taxon>
        <taxon>Metazoa</taxon>
        <taxon>Chordata</taxon>
        <taxon>Craniata</taxon>
        <taxon>Vertebrata</taxon>
        <taxon>Euteleostomi</taxon>
        <taxon>Archelosauria</taxon>
        <taxon>Archosauria</taxon>
        <taxon>Dinosauria</taxon>
        <taxon>Saurischia</taxon>
        <taxon>Theropoda</taxon>
        <taxon>Coelurosauria</taxon>
        <taxon>Aves</taxon>
        <taxon>Neognathae</taxon>
        <taxon>Neoaves</taxon>
        <taxon>Charadriiformes</taxon>
        <taxon>Scolopacidae</taxon>
        <taxon>Limosa</taxon>
    </lineage>
</organism>
<dbReference type="EMBL" id="KZ507732">
    <property type="protein sequence ID" value="PKU36298.1"/>
    <property type="molecule type" value="Genomic_DNA"/>
</dbReference>
<reference evidence="2" key="1">
    <citation type="submission" date="2017-11" db="EMBL/GenBank/DDBJ databases">
        <authorList>
            <person name="Lima N.C."/>
            <person name="Parody-Merino A.M."/>
            <person name="Battley P.F."/>
            <person name="Fidler A.E."/>
            <person name="Prosdocimi F."/>
        </authorList>
    </citation>
    <scope>NUCLEOTIDE SEQUENCE [LARGE SCALE GENOMIC DNA]</scope>
</reference>
<accession>A0A2I0TR71</accession>
<keyword evidence="1" id="KW-0808">Transferase</keyword>
<gene>
    <name evidence="1" type="ORF">llap_13396</name>
</gene>
<dbReference type="AlphaFoldDB" id="A0A2I0TR71"/>